<dbReference type="Pfam" id="PF05686">
    <property type="entry name" value="Glyco_transf_90"/>
    <property type="match status" value="1"/>
</dbReference>
<feature type="domain" description="Glycosyl transferase CAP10" evidence="4">
    <location>
        <begin position="290"/>
        <end position="536"/>
    </location>
</feature>
<feature type="compositionally biased region" description="Polar residues" evidence="3">
    <location>
        <begin position="53"/>
        <end position="64"/>
    </location>
</feature>
<dbReference type="PANTHER" id="PTHR12203:SF35">
    <property type="entry name" value="PROTEIN O-GLUCOSYLTRANSFERASE 1"/>
    <property type="match status" value="1"/>
</dbReference>
<feature type="region of interest" description="Disordered" evidence="3">
    <location>
        <begin position="39"/>
        <end position="90"/>
    </location>
</feature>
<dbReference type="InterPro" id="IPR051091">
    <property type="entry name" value="O-Glucosyltr/Glycosyltrsf_90"/>
</dbReference>
<evidence type="ECO:0000259" key="4">
    <source>
        <dbReference type="SMART" id="SM00672"/>
    </source>
</evidence>
<dbReference type="AlphaFoldDB" id="A0A383W300"/>
<evidence type="ECO:0000313" key="5">
    <source>
        <dbReference type="EMBL" id="SZX71404.1"/>
    </source>
</evidence>
<feature type="compositionally biased region" description="Low complexity" evidence="3">
    <location>
        <begin position="39"/>
        <end position="52"/>
    </location>
</feature>
<reference evidence="5 6" key="1">
    <citation type="submission" date="2016-10" db="EMBL/GenBank/DDBJ databases">
        <authorList>
            <person name="Cai Z."/>
        </authorList>
    </citation>
    <scope>NUCLEOTIDE SEQUENCE [LARGE SCALE GENOMIC DNA]</scope>
</reference>
<dbReference type="InterPro" id="IPR006598">
    <property type="entry name" value="CAP10"/>
</dbReference>
<evidence type="ECO:0000313" key="6">
    <source>
        <dbReference type="Proteomes" id="UP000256970"/>
    </source>
</evidence>
<feature type="compositionally biased region" description="Low complexity" evidence="3">
    <location>
        <begin position="78"/>
        <end position="89"/>
    </location>
</feature>
<keyword evidence="6" id="KW-1185">Reference proteome</keyword>
<dbReference type="GO" id="GO:0016740">
    <property type="term" value="F:transferase activity"/>
    <property type="evidence" value="ECO:0007669"/>
    <property type="project" value="UniProtKB-KW"/>
</dbReference>
<gene>
    <name evidence="5" type="ORF">BQ4739_LOCUS11556</name>
</gene>
<evidence type="ECO:0000256" key="1">
    <source>
        <dbReference type="ARBA" id="ARBA00010118"/>
    </source>
</evidence>
<organism evidence="5 6">
    <name type="scientific">Tetradesmus obliquus</name>
    <name type="common">Green alga</name>
    <name type="synonym">Acutodesmus obliquus</name>
    <dbReference type="NCBI Taxonomy" id="3088"/>
    <lineage>
        <taxon>Eukaryota</taxon>
        <taxon>Viridiplantae</taxon>
        <taxon>Chlorophyta</taxon>
        <taxon>core chlorophytes</taxon>
        <taxon>Chlorophyceae</taxon>
        <taxon>CS clade</taxon>
        <taxon>Sphaeropleales</taxon>
        <taxon>Scenedesmaceae</taxon>
        <taxon>Tetradesmus</taxon>
    </lineage>
</organism>
<protein>
    <recommendedName>
        <fullName evidence="4">Glycosyl transferase CAP10 domain-containing protein</fullName>
    </recommendedName>
</protein>
<dbReference type="SMART" id="SM00672">
    <property type="entry name" value="CAP10"/>
    <property type="match status" value="1"/>
</dbReference>
<proteinExistence type="inferred from homology"/>
<name>A0A383W300_TETOB</name>
<accession>A0A383W300</accession>
<sequence length="584" mass="64753">MTARLCIRCKQCIVAVVLIVQTCAAFAAGHALAASTIRSSSSSKGEGSRTSGPSYISRDNSSGIRSPGVHNRTTNRQISSSSTGASISRRSLKQSTGELLQLVEDDDPFVGAEYAFAPGFGLLSGLAQLASSAAGYAAGFVQQQQQQWRPPWMGYRSEAGGSGAAAFNASSGNATHSYHFSHMLQMQLPQSWDTVNMTQIVRDNLEPDLLFWQQLEYVPSVADLFDQAQHNPMIANLPNTRRLVEIRRNVLRFPLMPPGRLQTDCDEGCDPQLADFVRAMRAAVEVFGLELPDVLFLLNTDDAPVCNREQAMNRECAAPVISLSKEANMADLLGPVMRRADAEVVHRHAPWASKKNKAFFRGSPSCGGMPFPPQCARSLVARLAQVSYPHLLDAGLVEPYNRPDQIEGDPVLRDGNGSLPVLPKVSMAELPDYKWLLNLDGHIAAYRLANLLATNSLVFKQQSNMVEYYYRSLRPFHHYVPIFKTSEHDLVPRLEWAFAHDELSRHIVFNANRFALTYTTYKARVLYWKYVLLAYKELVPDMEDYFRYTVSAEPLLSQPGDSFMGSLLKQLAATATPAGSEKRR</sequence>
<evidence type="ECO:0000256" key="2">
    <source>
        <dbReference type="ARBA" id="ARBA00022679"/>
    </source>
</evidence>
<dbReference type="EMBL" id="FNXT01001050">
    <property type="protein sequence ID" value="SZX71404.1"/>
    <property type="molecule type" value="Genomic_DNA"/>
</dbReference>
<comment type="similarity">
    <text evidence="1">Belongs to the glycosyltransferase 90 family.</text>
</comment>
<keyword evidence="2" id="KW-0808">Transferase</keyword>
<dbReference type="Proteomes" id="UP000256970">
    <property type="component" value="Unassembled WGS sequence"/>
</dbReference>
<evidence type="ECO:0000256" key="3">
    <source>
        <dbReference type="SAM" id="MobiDB-lite"/>
    </source>
</evidence>
<dbReference type="PANTHER" id="PTHR12203">
    <property type="entry name" value="KDEL LYS-ASP-GLU-LEU CONTAINING - RELATED"/>
    <property type="match status" value="1"/>
</dbReference>